<accession>A0A448ZEV4</accession>
<feature type="transmembrane region" description="Helical" evidence="1">
    <location>
        <begin position="12"/>
        <end position="44"/>
    </location>
</feature>
<gene>
    <name evidence="3" type="ORF">PSNMU_V1.4_AUG-EV-PASAV3_0074860</name>
</gene>
<proteinExistence type="predicted"/>
<dbReference type="InterPro" id="IPR003675">
    <property type="entry name" value="Rce1/LyrA-like_dom"/>
</dbReference>
<evidence type="ECO:0000256" key="1">
    <source>
        <dbReference type="SAM" id="Phobius"/>
    </source>
</evidence>
<sequence>MSSFFSALGNRIVLCLTTIPTTFLGWLIIIAITVATAATAAAFASVSGFVNPKEDYHPPWQQRDDQENSGPRRFRCHWSIKPLSAFIFPALAEEVFWRGILIGHPSDDYGTFSSLQFILAGVFLVLHVLVHPVAGYTCWPRGRKTFVDWRFMVGAIFVLGGATVSYLLSSGSAYAAALTHGLCVALWRDFFDGEAKLIGTRTPVATISENYTGENIISEEYSL</sequence>
<organism evidence="3 4">
    <name type="scientific">Pseudo-nitzschia multistriata</name>
    <dbReference type="NCBI Taxonomy" id="183589"/>
    <lineage>
        <taxon>Eukaryota</taxon>
        <taxon>Sar</taxon>
        <taxon>Stramenopiles</taxon>
        <taxon>Ochrophyta</taxon>
        <taxon>Bacillariophyta</taxon>
        <taxon>Bacillariophyceae</taxon>
        <taxon>Bacillariophycidae</taxon>
        <taxon>Bacillariales</taxon>
        <taxon>Bacillariaceae</taxon>
        <taxon>Pseudo-nitzschia</taxon>
    </lineage>
</organism>
<protein>
    <recommendedName>
        <fullName evidence="2">CAAX prenyl protease 2/Lysostaphin resistance protein A-like domain-containing protein</fullName>
    </recommendedName>
</protein>
<name>A0A448ZEV4_9STRA</name>
<keyword evidence="4" id="KW-1185">Reference proteome</keyword>
<reference evidence="3 4" key="1">
    <citation type="submission" date="2019-01" db="EMBL/GenBank/DDBJ databases">
        <authorList>
            <person name="Ferrante I. M."/>
        </authorList>
    </citation>
    <scope>NUCLEOTIDE SEQUENCE [LARGE SCALE GENOMIC DNA]</scope>
    <source>
        <strain evidence="3 4">B856</strain>
    </source>
</reference>
<evidence type="ECO:0000313" key="3">
    <source>
        <dbReference type="EMBL" id="VEU40584.1"/>
    </source>
</evidence>
<evidence type="ECO:0000259" key="2">
    <source>
        <dbReference type="Pfam" id="PF02517"/>
    </source>
</evidence>
<dbReference type="Proteomes" id="UP000291116">
    <property type="component" value="Unassembled WGS sequence"/>
</dbReference>
<keyword evidence="1" id="KW-1133">Transmembrane helix</keyword>
<evidence type="ECO:0000313" key="4">
    <source>
        <dbReference type="Proteomes" id="UP000291116"/>
    </source>
</evidence>
<dbReference type="GO" id="GO:0080120">
    <property type="term" value="P:CAAX-box protein maturation"/>
    <property type="evidence" value="ECO:0007669"/>
    <property type="project" value="UniProtKB-ARBA"/>
</dbReference>
<dbReference type="GO" id="GO:0004175">
    <property type="term" value="F:endopeptidase activity"/>
    <property type="evidence" value="ECO:0007669"/>
    <property type="project" value="UniProtKB-ARBA"/>
</dbReference>
<dbReference type="EMBL" id="CAACVS010000291">
    <property type="protein sequence ID" value="VEU40584.1"/>
    <property type="molecule type" value="Genomic_DNA"/>
</dbReference>
<dbReference type="AlphaFoldDB" id="A0A448ZEV4"/>
<feature type="transmembrane region" description="Helical" evidence="1">
    <location>
        <begin position="117"/>
        <end position="139"/>
    </location>
</feature>
<feature type="domain" description="CAAX prenyl protease 2/Lysostaphin resistance protein A-like" evidence="2">
    <location>
        <begin position="83"/>
        <end position="184"/>
    </location>
</feature>
<keyword evidence="1" id="KW-0472">Membrane</keyword>
<keyword evidence="1" id="KW-0812">Transmembrane</keyword>
<dbReference type="Pfam" id="PF02517">
    <property type="entry name" value="Rce1-like"/>
    <property type="match status" value="1"/>
</dbReference>
<feature type="transmembrane region" description="Helical" evidence="1">
    <location>
        <begin position="151"/>
        <end position="168"/>
    </location>
</feature>